<dbReference type="InterPro" id="IPR032787">
    <property type="entry name" value="Prok-E2_D"/>
</dbReference>
<protein>
    <recommendedName>
        <fullName evidence="3">PRTRC system protein B</fullName>
    </recommendedName>
</protein>
<dbReference type="EMBL" id="MIPT01000001">
    <property type="protein sequence ID" value="OHT21625.1"/>
    <property type="molecule type" value="Genomic_DNA"/>
</dbReference>
<dbReference type="NCBIfam" id="TIGR03737">
    <property type="entry name" value="PRTRC_B"/>
    <property type="match status" value="1"/>
</dbReference>
<organism evidence="1 2">
    <name type="scientific">Edaphosphingomonas haloaromaticamans</name>
    <dbReference type="NCBI Taxonomy" id="653954"/>
    <lineage>
        <taxon>Bacteria</taxon>
        <taxon>Pseudomonadati</taxon>
        <taxon>Pseudomonadota</taxon>
        <taxon>Alphaproteobacteria</taxon>
        <taxon>Sphingomonadales</taxon>
        <taxon>Rhizorhabdaceae</taxon>
        <taxon>Edaphosphingomonas</taxon>
    </lineage>
</organism>
<dbReference type="RefSeq" id="WP_070934655.1">
    <property type="nucleotide sequence ID" value="NZ_MIPT01000001.1"/>
</dbReference>
<evidence type="ECO:0000313" key="1">
    <source>
        <dbReference type="EMBL" id="OHT21625.1"/>
    </source>
</evidence>
<proteinExistence type="predicted"/>
<dbReference type="InterPro" id="IPR022280">
    <property type="entry name" value="PRTRC_protein-B"/>
</dbReference>
<accession>A0A1S1HHC1</accession>
<reference evidence="1 2" key="1">
    <citation type="submission" date="2016-09" db="EMBL/GenBank/DDBJ databases">
        <title>Metabolic pathway, cell adaptation mechanisms and a novel monoxygenase revealed through proteogenomic-transcription analysis of a Sphingomonas haloaromaticamans strain degrading the fungicide ortho-phenylphenol.</title>
        <authorList>
            <person name="Perruchon C."/>
            <person name="Papadopoulou E.S."/>
            <person name="Rousidou C."/>
            <person name="Vasileiadis S."/>
            <person name="Tanou G."/>
            <person name="Amoutzias G."/>
            <person name="Molassiotis A."/>
            <person name="Karpouzas D.G."/>
        </authorList>
    </citation>
    <scope>NUCLEOTIDE SEQUENCE [LARGE SCALE GENOMIC DNA]</scope>
    <source>
        <strain evidence="1 2">P3</strain>
    </source>
</reference>
<dbReference type="AlphaFoldDB" id="A0A1S1HHC1"/>
<sequence>MPDHSTYFEASGGGMVLTNAILLYRRETQRGVSSYGATRQDAPAFASLHAVEHDDEGQPSIGAGTPLTRAHLRHWTEMLGRAVRPEILPENVLVAHPDMLAWWIPAQVRAAYFALSSPPVRLRVLSERTILPVPYPAHLFVATRSALGVYALPADERPTAQTSLLHSPILNVYRNGQLCWGNIPKPKSLTIATIPEFERAVFDSWSTHPNVGQDLTVTGKGGLVRLWDDLAARRAVRFPTKRLRPLLAGPASRGSAAEPVTVDRLIAASTRP</sequence>
<name>A0A1S1HHC1_9SPHN</name>
<comment type="caution">
    <text evidence="1">The sequence shown here is derived from an EMBL/GenBank/DDBJ whole genome shotgun (WGS) entry which is preliminary data.</text>
</comment>
<evidence type="ECO:0008006" key="3">
    <source>
        <dbReference type="Google" id="ProtNLM"/>
    </source>
</evidence>
<dbReference type="Proteomes" id="UP000179467">
    <property type="component" value="Unassembled WGS sequence"/>
</dbReference>
<gene>
    <name evidence="1" type="ORF">BHE75_03636</name>
</gene>
<dbReference type="OrthoDB" id="7494324at2"/>
<evidence type="ECO:0000313" key="2">
    <source>
        <dbReference type="Proteomes" id="UP000179467"/>
    </source>
</evidence>
<keyword evidence="2" id="KW-1185">Reference proteome</keyword>
<dbReference type="Pfam" id="PF14460">
    <property type="entry name" value="Prok-E2_D"/>
    <property type="match status" value="1"/>
</dbReference>